<accession>A0A3E0WW76</accession>
<dbReference type="PANTHER" id="PTHR38591">
    <property type="entry name" value="HYDROLASE"/>
    <property type="match status" value="1"/>
</dbReference>
<dbReference type="Gene3D" id="2.40.370.10">
    <property type="entry name" value="AttH-like domain"/>
    <property type="match status" value="2"/>
</dbReference>
<dbReference type="AlphaFoldDB" id="A0A3E0WW76"/>
<keyword evidence="3" id="KW-1185">Reference proteome</keyword>
<dbReference type="InterPro" id="IPR023374">
    <property type="entry name" value="AttH-like_dom_sf"/>
</dbReference>
<dbReference type="PANTHER" id="PTHR38591:SF1">
    <property type="entry name" value="BLL1000 PROTEIN"/>
    <property type="match status" value="1"/>
</dbReference>
<dbReference type="Proteomes" id="UP000256763">
    <property type="component" value="Unassembled WGS sequence"/>
</dbReference>
<proteinExistence type="predicted"/>
<organism evidence="2 3">
    <name type="scientific">Alkalilimnicola ehrlichii</name>
    <dbReference type="NCBI Taxonomy" id="351052"/>
    <lineage>
        <taxon>Bacteria</taxon>
        <taxon>Pseudomonadati</taxon>
        <taxon>Pseudomonadota</taxon>
        <taxon>Gammaproteobacteria</taxon>
        <taxon>Chromatiales</taxon>
        <taxon>Ectothiorhodospiraceae</taxon>
        <taxon>Alkalilimnicola</taxon>
    </lineage>
</organism>
<dbReference type="Pfam" id="PF07143">
    <property type="entry name" value="CrtC"/>
    <property type="match status" value="1"/>
</dbReference>
<dbReference type="SUPFAM" id="SSF159245">
    <property type="entry name" value="AttH-like"/>
    <property type="match status" value="1"/>
</dbReference>
<dbReference type="Pfam" id="PF17186">
    <property type="entry name" value="Lipocalin_9"/>
    <property type="match status" value="1"/>
</dbReference>
<reference evidence="3" key="1">
    <citation type="submission" date="2017-05" db="EMBL/GenBank/DDBJ databases">
        <authorList>
            <person name="Sharma S."/>
            <person name="Sidhu C."/>
            <person name="Pinnaka A.K."/>
        </authorList>
    </citation>
    <scope>NUCLEOTIDE SEQUENCE [LARGE SCALE GENOMIC DNA]</scope>
    <source>
        <strain evidence="3">AK93</strain>
    </source>
</reference>
<comment type="caution">
    <text evidence="2">The sequence shown here is derived from an EMBL/GenBank/DDBJ whole genome shotgun (WGS) entry which is preliminary data.</text>
</comment>
<evidence type="ECO:0000259" key="1">
    <source>
        <dbReference type="Pfam" id="PF07143"/>
    </source>
</evidence>
<evidence type="ECO:0000313" key="2">
    <source>
        <dbReference type="EMBL" id="RFA36421.1"/>
    </source>
</evidence>
<dbReference type="EMBL" id="NFZW01000009">
    <property type="protein sequence ID" value="RFA36421.1"/>
    <property type="molecule type" value="Genomic_DNA"/>
</dbReference>
<sequence length="382" mass="43300">MTMAKGLLAIASLFLLAMLALWWMRPAPVEEEATRLSVMGILAGEADLTGFARVEAPRAFEFPADHGPHPEYRHEWWYVTGNVKTAQGRHFGYQVTFFRFTLNPEPPARRSLWASNQLYMAHFAVTDTEGEEFHHFERFSRAALDLAGAQAEPFRVWLDDWALYGAPDRETLRVEAAQDGIGLTLRLRSRKPLVLQGDRGYSRKGPEAGNASHYYSFTRLATEGELRLGDAVFEVAGDSWLDREWGSSALGEDQVGWDWFSLQLDDGRELMFFHLRRADGSIDPLSHGVLVEVDGRSRALRYGEVEAEPLEYWSSPLGDGTRYPLRWRMRVPAEGLELELIPRLHDQELRGAFRYWEGALRVEGSANGEPVSGQGYMELTGY</sequence>
<feature type="domain" description="AttH" evidence="1">
    <location>
        <begin position="74"/>
        <end position="247"/>
    </location>
</feature>
<gene>
    <name evidence="2" type="ORF">CAL65_10600</name>
</gene>
<name>A0A3E0WW76_9GAMM</name>
<evidence type="ECO:0000313" key="3">
    <source>
        <dbReference type="Proteomes" id="UP000256763"/>
    </source>
</evidence>
<protein>
    <submittedName>
        <fullName evidence="2">Carotenoid 1,2-hydratase</fullName>
    </submittedName>
</protein>
<dbReference type="InterPro" id="IPR010791">
    <property type="entry name" value="AttH_dom"/>
</dbReference>